<feature type="compositionally biased region" description="Low complexity" evidence="1">
    <location>
        <begin position="60"/>
        <end position="79"/>
    </location>
</feature>
<evidence type="ECO:0000313" key="3">
    <source>
        <dbReference type="Proteomes" id="UP000054564"/>
    </source>
</evidence>
<dbReference type="Proteomes" id="UP000054564">
    <property type="component" value="Unassembled WGS sequence"/>
</dbReference>
<organism evidence="2 3">
    <name type="scientific">Puccinia striiformis f. sp. tritici PST-78</name>
    <dbReference type="NCBI Taxonomy" id="1165861"/>
    <lineage>
        <taxon>Eukaryota</taxon>
        <taxon>Fungi</taxon>
        <taxon>Dikarya</taxon>
        <taxon>Basidiomycota</taxon>
        <taxon>Pucciniomycotina</taxon>
        <taxon>Pucciniomycetes</taxon>
        <taxon>Pucciniales</taxon>
        <taxon>Pucciniaceae</taxon>
        <taxon>Puccinia</taxon>
    </lineage>
</organism>
<dbReference type="OrthoDB" id="2499752at2759"/>
<dbReference type="AlphaFoldDB" id="A0A0L0VD82"/>
<accession>A0A0L0VD82</accession>
<evidence type="ECO:0000313" key="2">
    <source>
        <dbReference type="EMBL" id="KNE97245.1"/>
    </source>
</evidence>
<dbReference type="EMBL" id="AJIL01000071">
    <property type="protein sequence ID" value="KNE97245.1"/>
    <property type="molecule type" value="Genomic_DNA"/>
</dbReference>
<comment type="caution">
    <text evidence="2">The sequence shown here is derived from an EMBL/GenBank/DDBJ whole genome shotgun (WGS) entry which is preliminary data.</text>
</comment>
<proteinExistence type="predicted"/>
<keyword evidence="3" id="KW-1185">Reference proteome</keyword>
<reference evidence="3" key="1">
    <citation type="submission" date="2014-03" db="EMBL/GenBank/DDBJ databases">
        <title>The Genome Sequence of Puccinia striiformis f. sp. tritici PST-78.</title>
        <authorList>
            <consortium name="The Broad Institute Genome Sequencing Platform"/>
            <person name="Cuomo C."/>
            <person name="Hulbert S."/>
            <person name="Chen X."/>
            <person name="Walker B."/>
            <person name="Young S.K."/>
            <person name="Zeng Q."/>
            <person name="Gargeya S."/>
            <person name="Fitzgerald M."/>
            <person name="Haas B."/>
            <person name="Abouelleil A."/>
            <person name="Alvarado L."/>
            <person name="Arachchi H.M."/>
            <person name="Berlin A.M."/>
            <person name="Chapman S.B."/>
            <person name="Goldberg J."/>
            <person name="Griggs A."/>
            <person name="Gujja S."/>
            <person name="Hansen M."/>
            <person name="Howarth C."/>
            <person name="Imamovic A."/>
            <person name="Larimer J."/>
            <person name="McCowan C."/>
            <person name="Montmayeur A."/>
            <person name="Murphy C."/>
            <person name="Neiman D."/>
            <person name="Pearson M."/>
            <person name="Priest M."/>
            <person name="Roberts A."/>
            <person name="Saif S."/>
            <person name="Shea T."/>
            <person name="Sisk P."/>
            <person name="Sykes S."/>
            <person name="Wortman J."/>
            <person name="Nusbaum C."/>
            <person name="Birren B."/>
        </authorList>
    </citation>
    <scope>NUCLEOTIDE SEQUENCE [LARGE SCALE GENOMIC DNA]</scope>
    <source>
        <strain evidence="3">race PST-78</strain>
    </source>
</reference>
<feature type="compositionally biased region" description="Low complexity" evidence="1">
    <location>
        <begin position="27"/>
        <end position="39"/>
    </location>
</feature>
<name>A0A0L0VD82_9BASI</name>
<evidence type="ECO:0000256" key="1">
    <source>
        <dbReference type="SAM" id="MobiDB-lite"/>
    </source>
</evidence>
<protein>
    <submittedName>
        <fullName evidence="2">Uncharacterized protein</fullName>
    </submittedName>
</protein>
<gene>
    <name evidence="2" type="ORF">PSTG_09508</name>
</gene>
<feature type="region of interest" description="Disordered" evidence="1">
    <location>
        <begin position="27"/>
        <end position="143"/>
    </location>
</feature>
<sequence length="324" mass="36310">MTKIVYHQFDLNNMSIVYQPPPRFSGTSAATGTTFSSFSRPHNDSVGRPPLLSIPQIQPTTISTASSSQSPTSSVSEYSPKLNKPLTPTREKRRKLRSTRAVSPVPASLSSNPSGLLPNSHHPSRKPRAQYQSESLSDDTDHKPLLPLRRLDLKSSKPPLPPSIPPNIMIAPSQCSYANTPIVEPSYTTPRDTPKDTYTCIRTPSNPFSASISTQPPTYFTKTVPRSHRTQRSSLSSTLDYPTSFLEINKSEEQDKWWHWAKICKVTGDGNKSSYLTPLPCQDLKRNFDDYNNDTNQQDTDFRIQTRPLSESAIEQQKFYYSGS</sequence>
<feature type="compositionally biased region" description="Low complexity" evidence="1">
    <location>
        <begin position="108"/>
        <end position="120"/>
    </location>
</feature>